<dbReference type="GO" id="GO:0048040">
    <property type="term" value="F:UDP-glucuronate decarboxylase activity"/>
    <property type="evidence" value="ECO:0007669"/>
    <property type="project" value="TreeGrafter"/>
</dbReference>
<dbReference type="HOGENOM" id="CLU_007383_4_0_4"/>
<dbReference type="Pfam" id="PF01370">
    <property type="entry name" value="Epimerase"/>
    <property type="match status" value="1"/>
</dbReference>
<evidence type="ECO:0000256" key="1">
    <source>
        <dbReference type="ARBA" id="ARBA00001911"/>
    </source>
</evidence>
<dbReference type="GO" id="GO:0042732">
    <property type="term" value="P:D-xylose metabolic process"/>
    <property type="evidence" value="ECO:0007669"/>
    <property type="project" value="InterPro"/>
</dbReference>
<dbReference type="KEGG" id="tbd:Tbd_2064"/>
<dbReference type="SUPFAM" id="SSF51735">
    <property type="entry name" value="NAD(P)-binding Rossmann-fold domains"/>
    <property type="match status" value="1"/>
</dbReference>
<dbReference type="PANTHER" id="PTHR43078:SF6">
    <property type="entry name" value="UDP-GLUCURONIC ACID DECARBOXYLASE 1"/>
    <property type="match status" value="1"/>
</dbReference>
<dbReference type="GO" id="GO:0070403">
    <property type="term" value="F:NAD+ binding"/>
    <property type="evidence" value="ECO:0007669"/>
    <property type="project" value="InterPro"/>
</dbReference>
<evidence type="ECO:0000259" key="5">
    <source>
        <dbReference type="Pfam" id="PF01370"/>
    </source>
</evidence>
<dbReference type="PANTHER" id="PTHR43078">
    <property type="entry name" value="UDP-GLUCURONIC ACID DECARBOXYLASE-RELATED"/>
    <property type="match status" value="1"/>
</dbReference>
<keyword evidence="3" id="KW-0520">NAD</keyword>
<feature type="domain" description="NAD-dependent epimerase/dehydratase" evidence="5">
    <location>
        <begin position="3"/>
        <end position="246"/>
    </location>
</feature>
<dbReference type="Gene3D" id="3.40.50.720">
    <property type="entry name" value="NAD(P)-binding Rossmann-like Domain"/>
    <property type="match status" value="1"/>
</dbReference>
<evidence type="ECO:0000256" key="4">
    <source>
        <dbReference type="ARBA" id="ARBA00023239"/>
    </source>
</evidence>
<evidence type="ECO:0000256" key="2">
    <source>
        <dbReference type="ARBA" id="ARBA00022793"/>
    </source>
</evidence>
<proteinExistence type="predicted"/>
<keyword evidence="4" id="KW-0456">Lyase</keyword>
<dbReference type="AlphaFoldDB" id="Q3SH72"/>
<sequence>MHVLITGGAGFIGSHLAEHHLALGDQVYVVDNLSTGSMANLKPFRTHPAFRFADADIVHWSGLAEAIGWADRVYHMAAVVGVKKVLDDPVAVMATNMTGTERILATMRDGHWNPQVVIASSAEIYGFNPAKGFCETDDIVLPSAGRLRWSSAVAKVADEFLAFGHARRHGLRIVVARLFNTIGPNQTGDHGMVVPTFVRQALRGEPLTIHGEGNQTRTFCDVRDVVVALDRLAGCPEAWGEAVNVGNEDEISIRALAELVVARAQSKSPLHFVSWRDAYGEDFDEVGHRRPVINKLRALTAYTPAWSLADSLDDLIERARGRSLRAA</sequence>
<evidence type="ECO:0000313" key="6">
    <source>
        <dbReference type="EMBL" id="AAZ98017.1"/>
    </source>
</evidence>
<name>Q3SH72_THIDA</name>
<evidence type="ECO:0000256" key="3">
    <source>
        <dbReference type="ARBA" id="ARBA00023027"/>
    </source>
</evidence>
<dbReference type="EMBL" id="CP000116">
    <property type="protein sequence ID" value="AAZ98017.1"/>
    <property type="molecule type" value="Genomic_DNA"/>
</dbReference>
<dbReference type="STRING" id="292415.Tbd_2064"/>
<protein>
    <submittedName>
        <fullName evidence="6">Nucleoside-diphosphate-sugar epimerase (UDP-glucose 4-epimerase)</fullName>
    </submittedName>
</protein>
<dbReference type="OrthoDB" id="9802815at2"/>
<dbReference type="InterPro" id="IPR044516">
    <property type="entry name" value="UXS-like"/>
</dbReference>
<comment type="cofactor">
    <cofactor evidence="1">
        <name>NAD(+)</name>
        <dbReference type="ChEBI" id="CHEBI:57540"/>
    </cofactor>
</comment>
<accession>Q3SH72</accession>
<dbReference type="RefSeq" id="WP_011312576.1">
    <property type="nucleotide sequence ID" value="NC_007404.1"/>
</dbReference>
<keyword evidence="2" id="KW-0210">Decarboxylase</keyword>
<dbReference type="Proteomes" id="UP000008291">
    <property type="component" value="Chromosome"/>
</dbReference>
<gene>
    <name evidence="6" type="ordered locus">Tbd_2064</name>
</gene>
<reference evidence="6 7" key="1">
    <citation type="journal article" date="2006" name="J. Bacteriol.">
        <title>The genome sequence of the obligately chemolithoautotrophic, facultatively anaerobic bacterium Thiobacillus denitrificans.</title>
        <authorList>
            <person name="Beller H.R."/>
            <person name="Chain P.S."/>
            <person name="Letain T.E."/>
            <person name="Chakicherla A."/>
            <person name="Larimer F.W."/>
            <person name="Richardson P.M."/>
            <person name="Coleman M.A."/>
            <person name="Wood A.P."/>
            <person name="Kelly D.P."/>
        </authorList>
    </citation>
    <scope>NUCLEOTIDE SEQUENCE [LARGE SCALE GENOMIC DNA]</scope>
    <source>
        <strain evidence="6 7">ATCC 25259</strain>
    </source>
</reference>
<dbReference type="InterPro" id="IPR036291">
    <property type="entry name" value="NAD(P)-bd_dom_sf"/>
</dbReference>
<dbReference type="eggNOG" id="COG0451">
    <property type="taxonomic scope" value="Bacteria"/>
</dbReference>
<keyword evidence="7" id="KW-1185">Reference proteome</keyword>
<dbReference type="GO" id="GO:0005737">
    <property type="term" value="C:cytoplasm"/>
    <property type="evidence" value="ECO:0007669"/>
    <property type="project" value="TreeGrafter"/>
</dbReference>
<dbReference type="InterPro" id="IPR001509">
    <property type="entry name" value="Epimerase_deHydtase"/>
</dbReference>
<evidence type="ECO:0000313" key="7">
    <source>
        <dbReference type="Proteomes" id="UP000008291"/>
    </source>
</evidence>
<organism evidence="6 7">
    <name type="scientific">Thiobacillus denitrificans (strain ATCC 25259 / T1)</name>
    <dbReference type="NCBI Taxonomy" id="292415"/>
    <lineage>
        <taxon>Bacteria</taxon>
        <taxon>Pseudomonadati</taxon>
        <taxon>Pseudomonadota</taxon>
        <taxon>Betaproteobacteria</taxon>
        <taxon>Nitrosomonadales</taxon>
        <taxon>Thiobacillaceae</taxon>
        <taxon>Thiobacillus</taxon>
    </lineage>
</organism>